<evidence type="ECO:0000256" key="2">
    <source>
        <dbReference type="ARBA" id="ARBA00022490"/>
    </source>
</evidence>
<feature type="compositionally biased region" description="Polar residues" evidence="7">
    <location>
        <begin position="66"/>
        <end position="83"/>
    </location>
</feature>
<comment type="subcellular location">
    <subcellularLocation>
        <location evidence="1">Cytoplasm</location>
    </subcellularLocation>
</comment>
<dbReference type="Pfam" id="PF13516">
    <property type="entry name" value="LRR_6"/>
    <property type="match status" value="3"/>
</dbReference>
<dbReference type="InterPro" id="IPR041075">
    <property type="entry name" value="NOD1/2_WH"/>
</dbReference>
<keyword evidence="2" id="KW-0963">Cytoplasm</keyword>
<dbReference type="InterPro" id="IPR006574">
    <property type="entry name" value="PRY"/>
</dbReference>
<dbReference type="Gene3D" id="3.40.50.300">
    <property type="entry name" value="P-loop containing nucleotide triphosphate hydrolases"/>
    <property type="match status" value="1"/>
</dbReference>
<protein>
    <recommendedName>
        <fullName evidence="12">NACHT domain-containing protein</fullName>
    </recommendedName>
</protein>
<evidence type="ECO:0008006" key="12">
    <source>
        <dbReference type="Google" id="ProtNLM"/>
    </source>
</evidence>
<feature type="region of interest" description="Disordered" evidence="7">
    <location>
        <begin position="1"/>
        <end position="83"/>
    </location>
</feature>
<dbReference type="RefSeq" id="XP_026197713.1">
    <property type="nucleotide sequence ID" value="XM_026341928.1"/>
</dbReference>
<dbReference type="Pfam" id="PF17776">
    <property type="entry name" value="NLRC4_HD2"/>
    <property type="match status" value="1"/>
</dbReference>
<dbReference type="SMART" id="SM01288">
    <property type="entry name" value="FISNA"/>
    <property type="match status" value="1"/>
</dbReference>
<evidence type="ECO:0000313" key="10">
    <source>
        <dbReference type="Ensembl" id="ENSATEP00000036931.1"/>
    </source>
</evidence>
<dbReference type="CDD" id="cd16040">
    <property type="entry name" value="SPRY_PRY_SNTX"/>
    <property type="match status" value="1"/>
</dbReference>
<dbReference type="GeneID" id="113149700"/>
<dbReference type="SUPFAM" id="SSF52047">
    <property type="entry name" value="RNI-like"/>
    <property type="match status" value="1"/>
</dbReference>
<organism evidence="10 11">
    <name type="scientific">Anabas testudineus</name>
    <name type="common">Climbing perch</name>
    <name type="synonym">Anthias testudineus</name>
    <dbReference type="NCBI Taxonomy" id="64144"/>
    <lineage>
        <taxon>Eukaryota</taxon>
        <taxon>Metazoa</taxon>
        <taxon>Chordata</taxon>
        <taxon>Craniata</taxon>
        <taxon>Vertebrata</taxon>
        <taxon>Euteleostomi</taxon>
        <taxon>Actinopterygii</taxon>
        <taxon>Neopterygii</taxon>
        <taxon>Teleostei</taxon>
        <taxon>Neoteleostei</taxon>
        <taxon>Acanthomorphata</taxon>
        <taxon>Anabantaria</taxon>
        <taxon>Anabantiformes</taxon>
        <taxon>Anabantoidei</taxon>
        <taxon>Anabantidae</taxon>
        <taxon>Anabas</taxon>
    </lineage>
</organism>
<evidence type="ECO:0000259" key="8">
    <source>
        <dbReference type="PROSITE" id="PS50188"/>
    </source>
</evidence>
<evidence type="ECO:0000256" key="4">
    <source>
        <dbReference type="ARBA" id="ARBA00022737"/>
    </source>
</evidence>
<evidence type="ECO:0000313" key="11">
    <source>
        <dbReference type="Proteomes" id="UP000265040"/>
    </source>
</evidence>
<feature type="compositionally biased region" description="Low complexity" evidence="7">
    <location>
        <begin position="26"/>
        <end position="35"/>
    </location>
</feature>
<dbReference type="InterPro" id="IPR007111">
    <property type="entry name" value="NACHT_NTPase"/>
</dbReference>
<dbReference type="InterPro" id="IPR032675">
    <property type="entry name" value="LRR_dom_sf"/>
</dbReference>
<dbReference type="InterPro" id="IPR003877">
    <property type="entry name" value="SPRY_dom"/>
</dbReference>
<feature type="domain" description="B30.2/SPRY" evidence="8">
    <location>
        <begin position="884"/>
        <end position="1072"/>
    </location>
</feature>
<dbReference type="GO" id="GO:0005524">
    <property type="term" value="F:ATP binding"/>
    <property type="evidence" value="ECO:0007669"/>
    <property type="project" value="UniProtKB-KW"/>
</dbReference>
<dbReference type="FunFam" id="3.40.50.300:FF:001524">
    <property type="entry name" value="Si:dkey-126g1.7"/>
    <property type="match status" value="1"/>
</dbReference>
<dbReference type="PROSITE" id="PS50188">
    <property type="entry name" value="B302_SPRY"/>
    <property type="match status" value="1"/>
</dbReference>
<keyword evidence="4" id="KW-0677">Repeat</keyword>
<dbReference type="InterPro" id="IPR041267">
    <property type="entry name" value="NLRP_HD2"/>
</dbReference>
<dbReference type="Pfam" id="PF17779">
    <property type="entry name" value="WHD_NOD2"/>
    <property type="match status" value="1"/>
</dbReference>
<reference evidence="10" key="1">
    <citation type="submission" date="2021-04" db="EMBL/GenBank/DDBJ databases">
        <authorList>
            <consortium name="Wellcome Sanger Institute Data Sharing"/>
        </authorList>
    </citation>
    <scope>NUCLEOTIDE SEQUENCE [LARGE SCALE GENOMIC DNA]</scope>
</reference>
<dbReference type="SUPFAM" id="SSF49899">
    <property type="entry name" value="Concanavalin A-like lectins/glucanases"/>
    <property type="match status" value="1"/>
</dbReference>
<proteinExistence type="predicted"/>
<keyword evidence="5" id="KW-0547">Nucleotide-binding</keyword>
<dbReference type="InterPro" id="IPR027417">
    <property type="entry name" value="P-loop_NTPase"/>
</dbReference>
<name>A0A7N5ZQ13_ANATE</name>
<evidence type="ECO:0000256" key="3">
    <source>
        <dbReference type="ARBA" id="ARBA00022614"/>
    </source>
</evidence>
<dbReference type="Ensembl" id="ENSATET00000058179.2">
    <property type="protein sequence ID" value="ENSATEP00000036931.1"/>
    <property type="gene ID" value="ENSATEG00000028915.2"/>
</dbReference>
<sequence>MDKCEHTGGRVSPSKTSLCGEHEIQTEAQSQEQQQRPNPPGLSGVSVASDRSKNQPVHFKKDGETKVQNQHSPKISSSQSTNIKETGLRDDLDSVFMLLEENIVSFVKSELKKFQRILSPDYSEAEIKQEEDEEVNSEEKQQKRSNREALLKIILHFLRMKREDLAKILQSRTSSGRCQIKLKSNLQKKFQRVFEGVAKGKPTFLNQIYTELHVTEGETAEVNSEHEVRQIETASRKPDRPETTIRHEDLFKPVPGREESIRTVMTKGVAGIGKTVLTQKFTLDWAEDKANQDIQFTFPLTFRELNVLKETKFSLVELVHHFFTETKEAGICRFEEFQVVFILDGLDECRLPLDFHNNQILTDVTESTSVDVLLTNLIRGNLLPSARLWITTRPAAANQIPPECVDMVTEVRGFTDPQKEEYFRKRFRDEEQARRIISHIKTSRSLHIMCHIPVFCWITATVLEDVLKTREGGELPKTLTEMYIHFLVVQSKLKNIKYDRGAETDPQWSPESRTMIESLGKLAFEQLQKGNLIFYESDLTECGIDIRAASVYSGVFTQIFKEERGLYQDKVFCFVHLSVQEFLAALHVHLTFINSGINLLEPQTSTSLVKMFKKHYLKRLHQSAVDKALQSPNGHLDLFLRFLLGLSLQTSQSPLQYVVTEIGNGSNATKKTVKYIKKKINKDLCPERSLNLLYCLNEIKNYSLVEEIQRYLQAGRLTKKNLSLAQWSALVFLLLSSDTNLEVFDLKNFSSSEEALLRLLPVVKACSTAILRDCNLSERSCEALASVLSCQSSSLKELDLSHNDLHDSGVKLLSDGLRSSQCKLKALRLSGCQVTEEGCAHLASALSSNPSHLRELDLSYNHPGDSGVKLLSEKESNWKLDILKMDHCGEQRLKPGVRKYACELTLDQHTAHRKVELSDNNRTASAVREGLYHDSPNRFDCCQILCENPLTDCSYWEVQWEGNVLVAVTYKGIRKRGNSKNCWFGRNHQSWSLQCSNAGYSVWYDNREVDLRFSVSHRVAVYVDHPGGTLSFYKVSSKGDLTLLHTFHCTFSEPLYPSFAFGYNSSVSLCEL</sequence>
<dbReference type="Pfam" id="PF13765">
    <property type="entry name" value="PRY"/>
    <property type="match status" value="1"/>
</dbReference>
<accession>A0A7N5ZQ13</accession>
<dbReference type="InterPro" id="IPR001611">
    <property type="entry name" value="Leu-rich_rpt"/>
</dbReference>
<evidence type="ECO:0000256" key="7">
    <source>
        <dbReference type="SAM" id="MobiDB-lite"/>
    </source>
</evidence>
<dbReference type="InterPro" id="IPR013320">
    <property type="entry name" value="ConA-like_dom_sf"/>
</dbReference>
<dbReference type="PANTHER" id="PTHR24106">
    <property type="entry name" value="NACHT, LRR AND CARD DOMAINS-CONTAINING"/>
    <property type="match status" value="1"/>
</dbReference>
<dbReference type="Proteomes" id="UP000265040">
    <property type="component" value="Chromosome 24"/>
</dbReference>
<dbReference type="Gene3D" id="2.60.120.920">
    <property type="match status" value="1"/>
</dbReference>
<dbReference type="Pfam" id="PF14484">
    <property type="entry name" value="FISNA"/>
    <property type="match status" value="1"/>
</dbReference>
<keyword evidence="3" id="KW-0433">Leucine-rich repeat</keyword>
<keyword evidence="11" id="KW-1185">Reference proteome</keyword>
<dbReference type="SMART" id="SM00449">
    <property type="entry name" value="SPRY"/>
    <property type="match status" value="1"/>
</dbReference>
<dbReference type="SMART" id="SM00589">
    <property type="entry name" value="PRY"/>
    <property type="match status" value="1"/>
</dbReference>
<feature type="domain" description="NACHT" evidence="9">
    <location>
        <begin position="262"/>
        <end position="396"/>
    </location>
</feature>
<dbReference type="OrthoDB" id="120976at2759"/>
<dbReference type="Gene3D" id="3.80.10.10">
    <property type="entry name" value="Ribonuclease Inhibitor"/>
    <property type="match status" value="1"/>
</dbReference>
<dbReference type="InParanoid" id="A0A7N5ZQ13"/>
<keyword evidence="6" id="KW-0067">ATP-binding</keyword>
<evidence type="ECO:0000256" key="5">
    <source>
        <dbReference type="ARBA" id="ARBA00022741"/>
    </source>
</evidence>
<evidence type="ECO:0000256" key="1">
    <source>
        <dbReference type="ARBA" id="ARBA00004496"/>
    </source>
</evidence>
<dbReference type="InterPro" id="IPR043136">
    <property type="entry name" value="B30.2/SPRY_sf"/>
</dbReference>
<dbReference type="SMART" id="SM00368">
    <property type="entry name" value="LRR_RI"/>
    <property type="match status" value="3"/>
</dbReference>
<dbReference type="AlphaFoldDB" id="A0A7N5ZQ13"/>
<evidence type="ECO:0000256" key="6">
    <source>
        <dbReference type="ARBA" id="ARBA00022840"/>
    </source>
</evidence>
<dbReference type="GeneTree" id="ENSGT01120000271898"/>
<dbReference type="InterPro" id="IPR051261">
    <property type="entry name" value="NLR"/>
</dbReference>
<evidence type="ECO:0000259" key="9">
    <source>
        <dbReference type="PROSITE" id="PS50837"/>
    </source>
</evidence>
<dbReference type="Pfam" id="PF05729">
    <property type="entry name" value="NACHT"/>
    <property type="match status" value="1"/>
</dbReference>
<dbReference type="InterPro" id="IPR001870">
    <property type="entry name" value="B30.2/SPRY"/>
</dbReference>
<reference evidence="10" key="2">
    <citation type="submission" date="2025-08" db="UniProtKB">
        <authorList>
            <consortium name="Ensembl"/>
        </authorList>
    </citation>
    <scope>IDENTIFICATION</scope>
</reference>
<dbReference type="InterPro" id="IPR029495">
    <property type="entry name" value="NACHT-assoc"/>
</dbReference>
<reference evidence="10" key="3">
    <citation type="submission" date="2025-09" db="UniProtKB">
        <authorList>
            <consortium name="Ensembl"/>
        </authorList>
    </citation>
    <scope>IDENTIFICATION</scope>
</reference>
<dbReference type="Pfam" id="PF00622">
    <property type="entry name" value="SPRY"/>
    <property type="match status" value="1"/>
</dbReference>
<dbReference type="GO" id="GO:0005737">
    <property type="term" value="C:cytoplasm"/>
    <property type="evidence" value="ECO:0007669"/>
    <property type="project" value="UniProtKB-SubCell"/>
</dbReference>
<dbReference type="PROSITE" id="PS50837">
    <property type="entry name" value="NACHT"/>
    <property type="match status" value="1"/>
</dbReference>